<evidence type="ECO:0000313" key="11">
    <source>
        <dbReference type="RefSeq" id="XP_031571612.1"/>
    </source>
</evidence>
<dbReference type="InParanoid" id="A0A6P8IX04"/>
<evidence type="ECO:0000256" key="5">
    <source>
        <dbReference type="ARBA" id="ARBA00023136"/>
    </source>
</evidence>
<evidence type="ECO:0000256" key="1">
    <source>
        <dbReference type="ARBA" id="ARBA00004141"/>
    </source>
</evidence>
<organism evidence="10 11">
    <name type="scientific">Actinia tenebrosa</name>
    <name type="common">Australian red waratah sea anemone</name>
    <dbReference type="NCBI Taxonomy" id="6105"/>
    <lineage>
        <taxon>Eukaryota</taxon>
        <taxon>Metazoa</taxon>
        <taxon>Cnidaria</taxon>
        <taxon>Anthozoa</taxon>
        <taxon>Hexacorallia</taxon>
        <taxon>Actiniaria</taxon>
        <taxon>Actiniidae</taxon>
        <taxon>Actinia</taxon>
    </lineage>
</organism>
<dbReference type="SUPFAM" id="SSF81321">
    <property type="entry name" value="Family A G protein-coupled receptor-like"/>
    <property type="match status" value="1"/>
</dbReference>
<accession>A0A6P8IX04</accession>
<evidence type="ECO:0000256" key="7">
    <source>
        <dbReference type="ARBA" id="ARBA00023224"/>
    </source>
</evidence>
<dbReference type="PROSITE" id="PS50262">
    <property type="entry name" value="G_PROTEIN_RECEP_F1_2"/>
    <property type="match status" value="1"/>
</dbReference>
<dbReference type="PANTHER" id="PTHR45695">
    <property type="entry name" value="LEUCOKININ RECEPTOR-RELATED"/>
    <property type="match status" value="1"/>
</dbReference>
<feature type="transmembrane region" description="Helical" evidence="8">
    <location>
        <begin position="150"/>
        <end position="171"/>
    </location>
</feature>
<feature type="domain" description="G-protein coupled receptors family 1 profile" evidence="9">
    <location>
        <begin position="50"/>
        <end position="315"/>
    </location>
</feature>
<keyword evidence="2 8" id="KW-0812">Transmembrane</keyword>
<proteinExistence type="predicted"/>
<dbReference type="CDD" id="cd00637">
    <property type="entry name" value="7tm_classA_rhodopsin-like"/>
    <property type="match status" value="1"/>
</dbReference>
<dbReference type="Pfam" id="PF00001">
    <property type="entry name" value="7tm_1"/>
    <property type="match status" value="1"/>
</dbReference>
<dbReference type="SMART" id="SM01381">
    <property type="entry name" value="7TM_GPCR_Srsx"/>
    <property type="match status" value="1"/>
</dbReference>
<keyword evidence="4" id="KW-0297">G-protein coupled receptor</keyword>
<protein>
    <submittedName>
        <fullName evidence="11">Neuromedin-U receptor 2-like</fullName>
    </submittedName>
</protein>
<dbReference type="Proteomes" id="UP000515163">
    <property type="component" value="Unplaced"/>
</dbReference>
<dbReference type="GeneID" id="116305780"/>
<sequence>MSSNHSTNYSTNATAINNTSPSFTGALAPEDIKLIATVFFSLVSSLGTVGNFLVILTLVRWVDMRTPCNLFIANISFTDLIVSLVMAPLRIIEQHTGGWIFGEVLCYVIAPLQDTLASASVLSHTAIALERYRAIVAPFKPRLNKRKVKISILFIWIGCYLGTSFPLLFFVKHELRNGVTTCLASQFPKEDRYIFSLYLVVFFILIPLVCQVCCYIMVIRVLRRKDAIQDHRESTSTTAEIQIQTSKQRVRTKKRLIRMLVVLMLIFQLCYLPRAFIMLIYEFARPLTTHEAFPYVNISTMLLFYVKHVINPLVLYCMSRDYRDGFIGLCMCRTLQDFSLQAVPESGKKSSNKTRL</sequence>
<keyword evidence="6" id="KW-0675">Receptor</keyword>
<dbReference type="GO" id="GO:0005886">
    <property type="term" value="C:plasma membrane"/>
    <property type="evidence" value="ECO:0007669"/>
    <property type="project" value="TreeGrafter"/>
</dbReference>
<feature type="transmembrane region" description="Helical" evidence="8">
    <location>
        <begin position="256"/>
        <end position="280"/>
    </location>
</feature>
<dbReference type="InterPro" id="IPR017452">
    <property type="entry name" value="GPCR_Rhodpsn_7TM"/>
</dbReference>
<evidence type="ECO:0000256" key="2">
    <source>
        <dbReference type="ARBA" id="ARBA00022692"/>
    </source>
</evidence>
<dbReference type="Gene3D" id="1.20.1070.10">
    <property type="entry name" value="Rhodopsin 7-helix transmembrane proteins"/>
    <property type="match status" value="1"/>
</dbReference>
<reference evidence="11" key="1">
    <citation type="submission" date="2025-08" db="UniProtKB">
        <authorList>
            <consortium name="RefSeq"/>
        </authorList>
    </citation>
    <scope>IDENTIFICATION</scope>
    <source>
        <tissue evidence="11">Tentacle</tissue>
    </source>
</reference>
<evidence type="ECO:0000256" key="4">
    <source>
        <dbReference type="ARBA" id="ARBA00023040"/>
    </source>
</evidence>
<gene>
    <name evidence="11" type="primary">LOC116305780</name>
</gene>
<dbReference type="AlphaFoldDB" id="A0A6P8IX04"/>
<dbReference type="InterPro" id="IPR000276">
    <property type="entry name" value="GPCR_Rhodpsn"/>
</dbReference>
<comment type="subcellular location">
    <subcellularLocation>
        <location evidence="1">Membrane</location>
        <topology evidence="1">Multi-pass membrane protein</topology>
    </subcellularLocation>
</comment>
<evidence type="ECO:0000256" key="8">
    <source>
        <dbReference type="SAM" id="Phobius"/>
    </source>
</evidence>
<keyword evidence="3 8" id="KW-1133">Transmembrane helix</keyword>
<name>A0A6P8IX04_ACTTE</name>
<dbReference type="PRINTS" id="PR00237">
    <property type="entry name" value="GPCRRHODOPSN"/>
</dbReference>
<feature type="transmembrane region" description="Helical" evidence="8">
    <location>
        <begin position="34"/>
        <end position="59"/>
    </location>
</feature>
<dbReference type="GO" id="GO:0004930">
    <property type="term" value="F:G protein-coupled receptor activity"/>
    <property type="evidence" value="ECO:0007669"/>
    <property type="project" value="UniProtKB-KW"/>
</dbReference>
<keyword evidence="10" id="KW-1185">Reference proteome</keyword>
<feature type="transmembrane region" description="Helical" evidence="8">
    <location>
        <begin position="71"/>
        <end position="92"/>
    </location>
</feature>
<feature type="transmembrane region" description="Helical" evidence="8">
    <location>
        <begin position="292"/>
        <end position="310"/>
    </location>
</feature>
<keyword evidence="7" id="KW-0807">Transducer</keyword>
<evidence type="ECO:0000259" key="9">
    <source>
        <dbReference type="PROSITE" id="PS50262"/>
    </source>
</evidence>
<dbReference type="OrthoDB" id="5981855at2759"/>
<feature type="transmembrane region" description="Helical" evidence="8">
    <location>
        <begin position="104"/>
        <end position="129"/>
    </location>
</feature>
<feature type="transmembrane region" description="Helical" evidence="8">
    <location>
        <begin position="193"/>
        <end position="218"/>
    </location>
</feature>
<dbReference type="KEGG" id="aten:116305780"/>
<evidence type="ECO:0000256" key="3">
    <source>
        <dbReference type="ARBA" id="ARBA00022989"/>
    </source>
</evidence>
<dbReference type="RefSeq" id="XP_031571612.1">
    <property type="nucleotide sequence ID" value="XM_031715752.1"/>
</dbReference>
<evidence type="ECO:0000256" key="6">
    <source>
        <dbReference type="ARBA" id="ARBA00023170"/>
    </source>
</evidence>
<keyword evidence="5 8" id="KW-0472">Membrane</keyword>
<dbReference type="PANTHER" id="PTHR45695:SF9">
    <property type="entry name" value="LEUCOKININ RECEPTOR"/>
    <property type="match status" value="1"/>
</dbReference>
<evidence type="ECO:0000313" key="10">
    <source>
        <dbReference type="Proteomes" id="UP000515163"/>
    </source>
</evidence>